<name>A0A5J4STL9_9EUKA</name>
<dbReference type="AlphaFoldDB" id="A0A5J4STL9"/>
<organism evidence="1 2">
    <name type="scientific">Streblomastix strix</name>
    <dbReference type="NCBI Taxonomy" id="222440"/>
    <lineage>
        <taxon>Eukaryota</taxon>
        <taxon>Metamonada</taxon>
        <taxon>Preaxostyla</taxon>
        <taxon>Oxymonadida</taxon>
        <taxon>Streblomastigidae</taxon>
        <taxon>Streblomastix</taxon>
    </lineage>
</organism>
<sequence length="212" mass="23383">MEMLLFINNGKIQDASSSPIVGALYLQYTSSQFPTLNLQRNYFEGNAGQQVGAIYFQTSSALNSDVIKLDGSTFINNTAIATSGNSDIYSNSNLNALFGLNNAYYHPIEVSSSWDTLLGTQSITLNRISIDSRSYQIKNLKEAQYFASRFKSWQSYISVVGQVNEDEVIQFNSGITIEGKKKIVDLTDHGIINLSSGFSESQIILTGTNTLR</sequence>
<dbReference type="Proteomes" id="UP000324800">
    <property type="component" value="Unassembled WGS sequence"/>
</dbReference>
<feature type="non-terminal residue" evidence="1">
    <location>
        <position position="212"/>
    </location>
</feature>
<comment type="caution">
    <text evidence="1">The sequence shown here is derived from an EMBL/GenBank/DDBJ whole genome shotgun (WGS) entry which is preliminary data.</text>
</comment>
<reference evidence="1 2" key="1">
    <citation type="submission" date="2019-03" db="EMBL/GenBank/DDBJ databases">
        <title>Single cell metagenomics reveals metabolic interactions within the superorganism composed of flagellate Streblomastix strix and complex community of Bacteroidetes bacteria on its surface.</title>
        <authorList>
            <person name="Treitli S.C."/>
            <person name="Kolisko M."/>
            <person name="Husnik F."/>
            <person name="Keeling P."/>
            <person name="Hampl V."/>
        </authorList>
    </citation>
    <scope>NUCLEOTIDE SEQUENCE [LARGE SCALE GENOMIC DNA]</scope>
    <source>
        <strain evidence="1">ST1C</strain>
    </source>
</reference>
<evidence type="ECO:0000313" key="1">
    <source>
        <dbReference type="EMBL" id="KAA6348771.1"/>
    </source>
</evidence>
<protein>
    <submittedName>
        <fullName evidence="1">Uncharacterized protein</fullName>
    </submittedName>
</protein>
<evidence type="ECO:0000313" key="2">
    <source>
        <dbReference type="Proteomes" id="UP000324800"/>
    </source>
</evidence>
<proteinExistence type="predicted"/>
<dbReference type="EMBL" id="SNRW01039883">
    <property type="protein sequence ID" value="KAA6348771.1"/>
    <property type="molecule type" value="Genomic_DNA"/>
</dbReference>
<accession>A0A5J4STL9</accession>
<gene>
    <name evidence="1" type="ORF">EZS28_051964</name>
</gene>